<dbReference type="Pfam" id="PF00535">
    <property type="entry name" value="Glycos_transf_2"/>
    <property type="match status" value="1"/>
</dbReference>
<dbReference type="EMBL" id="VDFQ02000008">
    <property type="protein sequence ID" value="KAA1418075.1"/>
    <property type="molecule type" value="Genomic_DNA"/>
</dbReference>
<evidence type="ECO:0000313" key="3">
    <source>
        <dbReference type="EMBL" id="KAA1418075.1"/>
    </source>
</evidence>
<dbReference type="Proteomes" id="UP000307768">
    <property type="component" value="Unassembled WGS sequence"/>
</dbReference>
<protein>
    <submittedName>
        <fullName evidence="4">Glycosyltransferase</fullName>
    </submittedName>
</protein>
<name>A0A5Q6S1Y4_9ACTN</name>
<evidence type="ECO:0000313" key="5">
    <source>
        <dbReference type="Proteomes" id="UP000307768"/>
    </source>
</evidence>
<dbReference type="PANTHER" id="PTHR43685">
    <property type="entry name" value="GLYCOSYLTRANSFERASE"/>
    <property type="match status" value="1"/>
</dbReference>
<dbReference type="EMBL" id="VDFQ02000001">
    <property type="protein sequence ID" value="KAA1424370.1"/>
    <property type="molecule type" value="Genomic_DNA"/>
</dbReference>
<dbReference type="OrthoDB" id="9811884at2"/>
<dbReference type="InterPro" id="IPR050834">
    <property type="entry name" value="Glycosyltransf_2"/>
</dbReference>
<dbReference type="AlphaFoldDB" id="A0A5Q6S1Y4"/>
<dbReference type="InterPro" id="IPR029044">
    <property type="entry name" value="Nucleotide-diphossugar_trans"/>
</dbReference>
<organism evidence="4 5">
    <name type="scientific">Mumia zhuanghuii</name>
    <dbReference type="NCBI Taxonomy" id="2585211"/>
    <lineage>
        <taxon>Bacteria</taxon>
        <taxon>Bacillati</taxon>
        <taxon>Actinomycetota</taxon>
        <taxon>Actinomycetes</taxon>
        <taxon>Propionibacteriales</taxon>
        <taxon>Nocardioidaceae</taxon>
        <taxon>Mumia</taxon>
    </lineage>
</organism>
<sequence length="719" mass="79018">MTGPASKAPGGTVTQHDRSHQPTVTVIVPSYLGAKLLPTSLGSLARQTLAPREFEVVVVLNGPEDESRTAIDDVRTAFPELRLRIVEASTAGAGNARNLGLDAAAGRSVTFVDADDEVTPGYLKALLAHAGLGIVPVASVADVTDGGAAPTFDNYLSNRLLARAGEVTDPTQIPSSLGFVAGKIIPTAVARASRFDTTLRSGEDVVYWFDVFEAAPFRIRPVALDSDGVYLRHVVANSISRQARSYDFSVTQRLDVIERLWSRPAEEPRSRKLRASFISGQVSLVNAHLRVEPDDHTRVVEDIRSRGLEDAIPWRRLNAGIARDLGILYSFLPYADTSALVAARRIRDRGVVVDVVSNKMGADKPTDWSAGVIARENLDRTFEVDARTAAFEWGPLKTFTRRALAKVAEWEDEKGLYRSVYSRTMWPGSNLVAALLKLRRPEIRWIAEFSDPQLFNAYGQRRVGQASTDSLWKELAAGLASAGVDAPADRNIPHLVELLAYALADEIVFTNQHQRTFMLDYLPEQQLVERVLERSRVSHHPTLPESFYHRVDGEYPLEPGLLNMAYFGAFYATRGLTEVVEALKALTPAERTKVRLHVFTSDPATLSQELEAHGLTDVVTANPYVSYFAFLELTTRMDVLLVNDARTRDHYDVNPFLPSKWSDYAGSGSDVWAVVEEGSILSTMPTAYRSPLGDPGAAVAAVRRMLADRGLADAPDLTR</sequence>
<gene>
    <name evidence="4" type="ORF">FE697_000050</name>
    <name evidence="3" type="ORF">FE697_021840</name>
</gene>
<dbReference type="CDD" id="cd00761">
    <property type="entry name" value="Glyco_tranf_GTA_type"/>
    <property type="match status" value="1"/>
</dbReference>
<reference evidence="4 5" key="1">
    <citation type="submission" date="2019-09" db="EMBL/GenBank/DDBJ databases">
        <title>Mumia zhuanghuii sp. nov. isolated from the intestinal contents of plateau pika (Ochotona curzoniae) in the Qinghai-Tibet plateau of China.</title>
        <authorList>
            <person name="Tian Z."/>
        </authorList>
    </citation>
    <scope>NUCLEOTIDE SEQUENCE [LARGE SCALE GENOMIC DNA]</scope>
    <source>
        <strain evidence="5">350</strain>
        <strain evidence="4">Z350</strain>
    </source>
</reference>
<evidence type="ECO:0000313" key="4">
    <source>
        <dbReference type="EMBL" id="KAA1424370.1"/>
    </source>
</evidence>
<proteinExistence type="predicted"/>
<dbReference type="SUPFAM" id="SSF53756">
    <property type="entry name" value="UDP-Glycosyltransferase/glycogen phosphorylase"/>
    <property type="match status" value="1"/>
</dbReference>
<feature type="domain" description="Glycosyltransferase 2-like" evidence="2">
    <location>
        <begin position="25"/>
        <end position="130"/>
    </location>
</feature>
<feature type="region of interest" description="Disordered" evidence="1">
    <location>
        <begin position="1"/>
        <end position="20"/>
    </location>
</feature>
<evidence type="ECO:0000259" key="2">
    <source>
        <dbReference type="Pfam" id="PF00535"/>
    </source>
</evidence>
<comment type="caution">
    <text evidence="4">The sequence shown here is derived from an EMBL/GenBank/DDBJ whole genome shotgun (WGS) entry which is preliminary data.</text>
</comment>
<dbReference type="SUPFAM" id="SSF53448">
    <property type="entry name" value="Nucleotide-diphospho-sugar transferases"/>
    <property type="match status" value="1"/>
</dbReference>
<evidence type="ECO:0000256" key="1">
    <source>
        <dbReference type="SAM" id="MobiDB-lite"/>
    </source>
</evidence>
<dbReference type="GO" id="GO:0016740">
    <property type="term" value="F:transferase activity"/>
    <property type="evidence" value="ECO:0007669"/>
    <property type="project" value="UniProtKB-KW"/>
</dbReference>
<keyword evidence="4" id="KW-0808">Transferase</keyword>
<accession>A0A5Q6S1Y4</accession>
<dbReference type="InterPro" id="IPR001173">
    <property type="entry name" value="Glyco_trans_2-like"/>
</dbReference>
<dbReference type="PANTHER" id="PTHR43685:SF12">
    <property type="entry name" value="GLYCOSYL TRANSFERASE FAMILY 2"/>
    <property type="match status" value="1"/>
</dbReference>
<dbReference type="Gene3D" id="3.90.550.10">
    <property type="entry name" value="Spore Coat Polysaccharide Biosynthesis Protein SpsA, Chain A"/>
    <property type="match status" value="1"/>
</dbReference>